<reference evidence="2 3" key="1">
    <citation type="submission" date="2016-03" db="EMBL/GenBank/DDBJ databases">
        <title>Complete genome sequence of Pedobacter cryoconitis PAMC 27485.</title>
        <authorList>
            <person name="Lee J."/>
            <person name="Kim O.-S."/>
        </authorList>
    </citation>
    <scope>NUCLEOTIDE SEQUENCE [LARGE SCALE GENOMIC DNA]</scope>
    <source>
        <strain evidence="2 3">PAMC 27485</strain>
    </source>
</reference>
<sequence length="352" mass="37593" precursor="true">MNNLKIFSYFALCASLINFSIGCSSTRLAESTVDFKSTSKRLLSLDSSLVIADALILDVDTSSVEHAHKESFVTLKDVVAELFDPASHPCPLPSNVAKKLISKMKKKEPWIPIYIDSYLKGLPPTARLVKGTSITGVLHTVTLKRADGSTYERLLKDSPTYKNLNINDYINTIAYGNFAYSLDCSGYINAAIVASGIAPSGDFKATAKSALDKKSSMFIAGGTLSSPIIGAIYPSGLDTEMDKDTRLSILKSILLIPDLSDSDLLITPELIEVIWASKQGGSNFNGEADFSARGGIGMGVAQVSGSLGAGGTVSRTGSFSSFDTYVTDTKKSELKPITIKQIRDLTSSLSGK</sequence>
<dbReference type="Proteomes" id="UP000071561">
    <property type="component" value="Chromosome"/>
</dbReference>
<keyword evidence="3" id="KW-1185">Reference proteome</keyword>
<evidence type="ECO:0000256" key="1">
    <source>
        <dbReference type="SAM" id="SignalP"/>
    </source>
</evidence>
<dbReference type="PROSITE" id="PS51257">
    <property type="entry name" value="PROKAR_LIPOPROTEIN"/>
    <property type="match status" value="1"/>
</dbReference>
<accession>A0A127VK56</accession>
<dbReference type="RefSeq" id="WP_157288091.1">
    <property type="nucleotide sequence ID" value="NZ_CP014504.1"/>
</dbReference>
<evidence type="ECO:0000313" key="2">
    <source>
        <dbReference type="EMBL" id="AMQ01716.1"/>
    </source>
</evidence>
<dbReference type="PATRIC" id="fig|188932.3.peg.5075"/>
<proteinExistence type="predicted"/>
<evidence type="ECO:0000313" key="3">
    <source>
        <dbReference type="Proteomes" id="UP000071561"/>
    </source>
</evidence>
<dbReference type="EMBL" id="CP014504">
    <property type="protein sequence ID" value="AMQ01716.1"/>
    <property type="molecule type" value="Genomic_DNA"/>
</dbReference>
<dbReference type="KEGG" id="pcm:AY601_4896"/>
<keyword evidence="1" id="KW-0732">Signal</keyword>
<organism evidence="2 3">
    <name type="scientific">Pedobacter cryoconitis</name>
    <dbReference type="NCBI Taxonomy" id="188932"/>
    <lineage>
        <taxon>Bacteria</taxon>
        <taxon>Pseudomonadati</taxon>
        <taxon>Bacteroidota</taxon>
        <taxon>Sphingobacteriia</taxon>
        <taxon>Sphingobacteriales</taxon>
        <taxon>Sphingobacteriaceae</taxon>
        <taxon>Pedobacter</taxon>
    </lineage>
</organism>
<dbReference type="OrthoDB" id="9844699at2"/>
<feature type="signal peptide" evidence="1">
    <location>
        <begin position="1"/>
        <end position="29"/>
    </location>
</feature>
<name>A0A127VK56_9SPHI</name>
<gene>
    <name evidence="2" type="ORF">AY601_4896</name>
</gene>
<protein>
    <submittedName>
        <fullName evidence="2">Uncharacterized protein</fullName>
    </submittedName>
</protein>
<feature type="chain" id="PRO_5007280767" evidence="1">
    <location>
        <begin position="30"/>
        <end position="352"/>
    </location>
</feature>
<dbReference type="AlphaFoldDB" id="A0A127VK56"/>